<feature type="transmembrane region" description="Helical" evidence="1">
    <location>
        <begin position="7"/>
        <end position="35"/>
    </location>
</feature>
<gene>
    <name evidence="2" type="ORF">B0A81_05545</name>
</gene>
<dbReference type="Proteomes" id="UP000198381">
    <property type="component" value="Unassembled WGS sequence"/>
</dbReference>
<feature type="transmembrane region" description="Helical" evidence="1">
    <location>
        <begin position="55"/>
        <end position="78"/>
    </location>
</feature>
<sequence>MVINFAICAVAVLLAGFDSFFVVFLSFGFLVSIGFKEIYRKNDYLFYLNNGVSKLELLFFSYLLTFCSSVFIAFIVLLTNKLF</sequence>
<accession>A0ABX4CYK1</accession>
<keyword evidence="1" id="KW-0812">Transmembrane</keyword>
<keyword evidence="1" id="KW-1133">Transmembrane helix</keyword>
<dbReference type="EMBL" id="MUHD01000011">
    <property type="protein sequence ID" value="OXB09594.1"/>
    <property type="molecule type" value="Genomic_DNA"/>
</dbReference>
<reference evidence="2 3" key="1">
    <citation type="submission" date="2016-11" db="EMBL/GenBank/DDBJ databases">
        <title>Whole genomes of Flavobacteriaceae.</title>
        <authorList>
            <person name="Stine C."/>
            <person name="Li C."/>
            <person name="Tadesse D."/>
        </authorList>
    </citation>
    <scope>NUCLEOTIDE SEQUENCE [LARGE SCALE GENOMIC DNA]</scope>
    <source>
        <strain evidence="2 3">CCUG 60112</strain>
    </source>
</reference>
<evidence type="ECO:0000313" key="3">
    <source>
        <dbReference type="Proteomes" id="UP000198381"/>
    </source>
</evidence>
<keyword evidence="3" id="KW-1185">Reference proteome</keyword>
<proteinExistence type="predicted"/>
<evidence type="ECO:0000256" key="1">
    <source>
        <dbReference type="SAM" id="Phobius"/>
    </source>
</evidence>
<evidence type="ECO:0000313" key="2">
    <source>
        <dbReference type="EMBL" id="OXB09594.1"/>
    </source>
</evidence>
<keyword evidence="1" id="KW-0472">Membrane</keyword>
<evidence type="ECO:0008006" key="4">
    <source>
        <dbReference type="Google" id="ProtNLM"/>
    </source>
</evidence>
<name>A0ABX4CYK1_9FLAO</name>
<comment type="caution">
    <text evidence="2">The sequence shown here is derived from an EMBL/GenBank/DDBJ whole genome shotgun (WGS) entry which is preliminary data.</text>
</comment>
<organism evidence="2 3">
    <name type="scientific">Flavobacterium plurextorum</name>
    <dbReference type="NCBI Taxonomy" id="1114867"/>
    <lineage>
        <taxon>Bacteria</taxon>
        <taxon>Pseudomonadati</taxon>
        <taxon>Bacteroidota</taxon>
        <taxon>Flavobacteriia</taxon>
        <taxon>Flavobacteriales</taxon>
        <taxon>Flavobacteriaceae</taxon>
        <taxon>Flavobacterium</taxon>
    </lineage>
</organism>
<protein>
    <recommendedName>
        <fullName evidence="4">Immunity protein</fullName>
    </recommendedName>
</protein>